<proteinExistence type="predicted"/>
<dbReference type="EMBL" id="LT558129">
    <property type="protein sequence ID" value="SAM84282.1"/>
    <property type="molecule type" value="Genomic_DNA"/>
</dbReference>
<evidence type="ECO:0000256" key="1">
    <source>
        <dbReference type="SAM" id="MobiDB-lite"/>
    </source>
</evidence>
<feature type="compositionally biased region" description="Low complexity" evidence="1">
    <location>
        <begin position="24"/>
        <end position="38"/>
    </location>
</feature>
<dbReference type="AlphaFoldDB" id="A0A1K0G917"/>
<protein>
    <submittedName>
        <fullName evidence="2">Related to TIM50-mitochondrial inner membrane import translocase subunit</fullName>
    </submittedName>
</protein>
<evidence type="ECO:0000313" key="3">
    <source>
        <dbReference type="Proteomes" id="UP000179920"/>
    </source>
</evidence>
<reference evidence="3" key="1">
    <citation type="submission" date="2016-04" db="EMBL/GenBank/DDBJ databases">
        <authorList>
            <person name="Guldener U."/>
            <person name="Guldener U."/>
        </authorList>
    </citation>
    <scope>NUCLEOTIDE SEQUENCE [LARGE SCALE GENOMIC DNA]</scope>
    <source>
        <strain evidence="3">UB2112</strain>
    </source>
</reference>
<gene>
    <name evidence="2" type="ORF">UBRO_06927</name>
</gene>
<evidence type="ECO:0000313" key="2">
    <source>
        <dbReference type="EMBL" id="SAM84282.1"/>
    </source>
</evidence>
<feature type="region of interest" description="Disordered" evidence="1">
    <location>
        <begin position="24"/>
        <end position="48"/>
    </location>
</feature>
<organism evidence="2 3">
    <name type="scientific">Ustilago bromivora</name>
    <dbReference type="NCBI Taxonomy" id="307758"/>
    <lineage>
        <taxon>Eukaryota</taxon>
        <taxon>Fungi</taxon>
        <taxon>Dikarya</taxon>
        <taxon>Basidiomycota</taxon>
        <taxon>Ustilaginomycotina</taxon>
        <taxon>Ustilaginomycetes</taxon>
        <taxon>Ustilaginales</taxon>
        <taxon>Ustilaginaceae</taxon>
        <taxon>Ustilago</taxon>
    </lineage>
</organism>
<dbReference type="Proteomes" id="UP000179920">
    <property type="component" value="Chromosome XIII"/>
</dbReference>
<name>A0A1K0G917_9BASI</name>
<accession>A0A1K0G917</accession>
<sequence length="85" mass="8921">MDHSSSQIQLAVKLQRCMATDSFPALSSCPSPSSLPSAMHPPAPSESSARPCVAAVAILLLPSPLAFPCLPALDSHSFAFRHKHA</sequence>